<dbReference type="PANTHER" id="PTHR11851">
    <property type="entry name" value="METALLOPROTEASE"/>
    <property type="match status" value="1"/>
</dbReference>
<reference evidence="4 5" key="1">
    <citation type="submission" date="2017-06" db="EMBL/GenBank/DDBJ databases">
        <authorList>
            <consortium name="Pathogen Informatics"/>
        </authorList>
    </citation>
    <scope>NUCLEOTIDE SEQUENCE [LARGE SCALE GENOMIC DNA]</scope>
    <source>
        <strain evidence="4 5">NCTC11865</strain>
    </source>
</reference>
<dbReference type="SUPFAM" id="SSF63411">
    <property type="entry name" value="LuxS/MPP-like metallohydrolase"/>
    <property type="match status" value="2"/>
</dbReference>
<sequence>MSHATPPSQTSPKDPAPQVQQAPLRPRPTVTTGSAWTFPHVERRELGNGLTVLTVPLPGQEIMSVQLALDVPLASEPADLEGIGAVTVRTADEGTAPHPGHEFAEQMEQIAASYGGSAMPTSTMLSLDVPGEQLPTGMELFAELLTSTALDPVDVGRQVDASVAQLARTAHSGPSLAQLAANRLLWPCSSRLSRASAGSMSTLAAIDAERVREFWNQMWRPDRGVLVVAGDHADEVNLDVLEQWTGTPRAESTRELTTTAAARRVLLVDRPDAVQADVGLQLGTPGRDHPLWPALKVAAAALGGTFSSRLNSVLREEKGWSYGVGMSVRPMKCGAIASVSGAFRTEVAAEALVTTMQILDAAGDPLGRTEVDEARDHLVGVAPLQYDTAEAVSAQLAVLHLAGLPSIWIDEHFARLAQVGHDSANEAWQQLLDVTAWQIGISGQAGVLAPQLREAGFEVEVISPDRLLDLAG</sequence>
<feature type="region of interest" description="Disordered" evidence="1">
    <location>
        <begin position="1"/>
        <end position="34"/>
    </location>
</feature>
<dbReference type="AlphaFoldDB" id="A0A239W8Z8"/>
<dbReference type="Proteomes" id="UP000215332">
    <property type="component" value="Chromosome 1"/>
</dbReference>
<dbReference type="InterPro" id="IPR011765">
    <property type="entry name" value="Pept_M16_N"/>
</dbReference>
<evidence type="ECO:0000256" key="1">
    <source>
        <dbReference type="SAM" id="MobiDB-lite"/>
    </source>
</evidence>
<feature type="domain" description="Peptidase M16 N-terminal" evidence="2">
    <location>
        <begin position="54"/>
        <end position="163"/>
    </location>
</feature>
<dbReference type="InterPro" id="IPR050361">
    <property type="entry name" value="MPP/UQCRC_Complex"/>
</dbReference>
<dbReference type="EMBL" id="LT906441">
    <property type="protein sequence ID" value="SNV30852.1"/>
    <property type="molecule type" value="Genomic_DNA"/>
</dbReference>
<dbReference type="Pfam" id="PF05193">
    <property type="entry name" value="Peptidase_M16_C"/>
    <property type="match status" value="1"/>
</dbReference>
<dbReference type="PANTHER" id="PTHR11851:SF224">
    <property type="entry name" value="PROCESSING PROTEASE"/>
    <property type="match status" value="1"/>
</dbReference>
<evidence type="ECO:0000313" key="4">
    <source>
        <dbReference type="EMBL" id="SNV30852.1"/>
    </source>
</evidence>
<feature type="domain" description="Peptidase M16 C-terminal" evidence="3">
    <location>
        <begin position="206"/>
        <end position="376"/>
    </location>
</feature>
<proteinExistence type="predicted"/>
<accession>A0A239W8Z8</accession>
<organism evidence="4 5">
    <name type="scientific">Cutibacterium granulosum</name>
    <dbReference type="NCBI Taxonomy" id="33011"/>
    <lineage>
        <taxon>Bacteria</taxon>
        <taxon>Bacillati</taxon>
        <taxon>Actinomycetota</taxon>
        <taxon>Actinomycetes</taxon>
        <taxon>Propionibacteriales</taxon>
        <taxon>Propionibacteriaceae</taxon>
        <taxon>Cutibacterium</taxon>
    </lineage>
</organism>
<protein>
    <submittedName>
        <fullName evidence="4">Peptidase M16 inactive domain</fullName>
    </submittedName>
</protein>
<evidence type="ECO:0000259" key="3">
    <source>
        <dbReference type="Pfam" id="PF05193"/>
    </source>
</evidence>
<evidence type="ECO:0000313" key="5">
    <source>
        <dbReference type="Proteomes" id="UP000215332"/>
    </source>
</evidence>
<dbReference type="KEGG" id="cgrn:4412665_00499"/>
<evidence type="ECO:0000259" key="2">
    <source>
        <dbReference type="Pfam" id="PF00675"/>
    </source>
</evidence>
<gene>
    <name evidence="4" type="ORF">SAMEA4412665_00499</name>
</gene>
<dbReference type="InterPro" id="IPR007863">
    <property type="entry name" value="Peptidase_M16_C"/>
</dbReference>
<dbReference type="Pfam" id="PF00675">
    <property type="entry name" value="Peptidase_M16"/>
    <property type="match status" value="1"/>
</dbReference>
<dbReference type="Gene3D" id="3.30.830.10">
    <property type="entry name" value="Metalloenzyme, LuxS/M16 peptidase-like"/>
    <property type="match status" value="2"/>
</dbReference>
<name>A0A239W8Z8_9ACTN</name>
<feature type="compositionally biased region" description="Polar residues" evidence="1">
    <location>
        <begin position="1"/>
        <end position="12"/>
    </location>
</feature>
<dbReference type="InterPro" id="IPR011249">
    <property type="entry name" value="Metalloenz_LuxS/M16"/>
</dbReference>
<dbReference type="GO" id="GO:0046872">
    <property type="term" value="F:metal ion binding"/>
    <property type="evidence" value="ECO:0007669"/>
    <property type="project" value="InterPro"/>
</dbReference>
<dbReference type="eggNOG" id="COG0612">
    <property type="taxonomic scope" value="Bacteria"/>
</dbReference>